<keyword evidence="1" id="KW-0732">Signal</keyword>
<evidence type="ECO:0000256" key="1">
    <source>
        <dbReference type="SAM" id="SignalP"/>
    </source>
</evidence>
<protein>
    <recommendedName>
        <fullName evidence="2">Purple acid phosphatase N-terminal domain-containing protein</fullName>
    </recommendedName>
</protein>
<dbReference type="OrthoDB" id="45007at2759"/>
<proteinExistence type="predicted"/>
<dbReference type="Gene3D" id="2.60.40.380">
    <property type="entry name" value="Purple acid phosphatase-like, N-terminal"/>
    <property type="match status" value="1"/>
</dbReference>
<dbReference type="InterPro" id="IPR015914">
    <property type="entry name" value="PAPs_N"/>
</dbReference>
<feature type="signal peptide" evidence="1">
    <location>
        <begin position="1"/>
        <end position="23"/>
    </location>
</feature>
<feature type="non-terminal residue" evidence="3">
    <location>
        <position position="1"/>
    </location>
</feature>
<evidence type="ECO:0000313" key="3">
    <source>
        <dbReference type="EMBL" id="CAH1779178.1"/>
    </source>
</evidence>
<name>A0A8S4NCX4_OWEFU</name>
<sequence length="142" mass="16255">MMQVMKLQCILLLLIFLFVTINSRPSKDRSITALKNLFMRDLKWKPSDHPGVREKRQSSWWDEETTIDPEDFTPQQIHLSLGDDASEMVVMFATVADGSDPPIVRYGISPNNYSLEAQGGSEEFYNGNSRGVHNHHRVKLHV</sequence>
<dbReference type="GO" id="GO:0046872">
    <property type="term" value="F:metal ion binding"/>
    <property type="evidence" value="ECO:0007669"/>
    <property type="project" value="InterPro"/>
</dbReference>
<evidence type="ECO:0000259" key="2">
    <source>
        <dbReference type="Pfam" id="PF16656"/>
    </source>
</evidence>
<dbReference type="SUPFAM" id="SSF49363">
    <property type="entry name" value="Purple acid phosphatase, N-terminal domain"/>
    <property type="match status" value="1"/>
</dbReference>
<evidence type="ECO:0000313" key="4">
    <source>
        <dbReference type="Proteomes" id="UP000749559"/>
    </source>
</evidence>
<comment type="caution">
    <text evidence="3">The sequence shown here is derived from an EMBL/GenBank/DDBJ whole genome shotgun (WGS) entry which is preliminary data.</text>
</comment>
<dbReference type="EMBL" id="CAIIXF020000003">
    <property type="protein sequence ID" value="CAH1779178.1"/>
    <property type="molecule type" value="Genomic_DNA"/>
</dbReference>
<gene>
    <name evidence="3" type="ORF">OFUS_LOCUS6010</name>
</gene>
<dbReference type="GO" id="GO:0003993">
    <property type="term" value="F:acid phosphatase activity"/>
    <property type="evidence" value="ECO:0007669"/>
    <property type="project" value="InterPro"/>
</dbReference>
<keyword evidence="4" id="KW-1185">Reference proteome</keyword>
<feature type="chain" id="PRO_5035817113" description="Purple acid phosphatase N-terminal domain-containing protein" evidence="1">
    <location>
        <begin position="24"/>
        <end position="142"/>
    </location>
</feature>
<dbReference type="InterPro" id="IPR008963">
    <property type="entry name" value="Purple_acid_Pase-like_N"/>
</dbReference>
<accession>A0A8S4NCX4</accession>
<dbReference type="Pfam" id="PF16656">
    <property type="entry name" value="Pur_ac_phosph_N"/>
    <property type="match status" value="1"/>
</dbReference>
<dbReference type="AlphaFoldDB" id="A0A8S4NCX4"/>
<organism evidence="3 4">
    <name type="scientific">Owenia fusiformis</name>
    <name type="common">Polychaete worm</name>
    <dbReference type="NCBI Taxonomy" id="6347"/>
    <lineage>
        <taxon>Eukaryota</taxon>
        <taxon>Metazoa</taxon>
        <taxon>Spiralia</taxon>
        <taxon>Lophotrochozoa</taxon>
        <taxon>Annelida</taxon>
        <taxon>Polychaeta</taxon>
        <taxon>Sedentaria</taxon>
        <taxon>Canalipalpata</taxon>
        <taxon>Sabellida</taxon>
        <taxon>Oweniida</taxon>
        <taxon>Oweniidae</taxon>
        <taxon>Owenia</taxon>
    </lineage>
</organism>
<feature type="domain" description="Purple acid phosphatase N-terminal" evidence="2">
    <location>
        <begin position="74"/>
        <end position="140"/>
    </location>
</feature>
<reference evidence="3" key="1">
    <citation type="submission" date="2022-03" db="EMBL/GenBank/DDBJ databases">
        <authorList>
            <person name="Martin C."/>
        </authorList>
    </citation>
    <scope>NUCLEOTIDE SEQUENCE</scope>
</reference>
<dbReference type="Proteomes" id="UP000749559">
    <property type="component" value="Unassembled WGS sequence"/>
</dbReference>